<gene>
    <name evidence="3" type="ORF">D3Y57_02060</name>
</gene>
<dbReference type="Pfam" id="PF13561">
    <property type="entry name" value="adh_short_C2"/>
    <property type="match status" value="1"/>
</dbReference>
<reference evidence="3 4" key="1">
    <citation type="submission" date="2018-09" db="EMBL/GenBank/DDBJ databases">
        <title>Sphingomonas peninsula sp. nov., isolated from fildes peninsula, Antarctic soil.</title>
        <authorList>
            <person name="Yingchao G."/>
        </authorList>
    </citation>
    <scope>NUCLEOTIDE SEQUENCE [LARGE SCALE GENOMIC DNA]</scope>
    <source>
        <strain evidence="3 4">YZ-8</strain>
        <plasmid evidence="3 4">unnamed1</plasmid>
    </source>
</reference>
<dbReference type="InterPro" id="IPR020904">
    <property type="entry name" value="Sc_DH/Rdtase_CS"/>
</dbReference>
<dbReference type="SUPFAM" id="SSF51735">
    <property type="entry name" value="NAD(P)-binding Rossmann-fold domains"/>
    <property type="match status" value="1"/>
</dbReference>
<protein>
    <submittedName>
        <fullName evidence="3">SDR family oxidoreductase</fullName>
    </submittedName>
</protein>
<dbReference type="GO" id="GO:0016491">
    <property type="term" value="F:oxidoreductase activity"/>
    <property type="evidence" value="ECO:0007669"/>
    <property type="project" value="UniProtKB-KW"/>
</dbReference>
<dbReference type="AlphaFoldDB" id="A0A494THH3"/>
<dbReference type="PRINTS" id="PR00081">
    <property type="entry name" value="GDHRDH"/>
</dbReference>
<dbReference type="KEGG" id="spha:D3Y57_02060"/>
<dbReference type="FunFam" id="3.40.50.720:FF:000173">
    <property type="entry name" value="3-oxoacyl-[acyl-carrier protein] reductase"/>
    <property type="match status" value="1"/>
</dbReference>
<proteinExistence type="inferred from homology"/>
<dbReference type="EMBL" id="CP032828">
    <property type="protein sequence ID" value="AYJ84878.1"/>
    <property type="molecule type" value="Genomic_DNA"/>
</dbReference>
<dbReference type="InterPro" id="IPR002347">
    <property type="entry name" value="SDR_fam"/>
</dbReference>
<dbReference type="InterPro" id="IPR036291">
    <property type="entry name" value="NAD(P)-bd_dom_sf"/>
</dbReference>
<dbReference type="Gene3D" id="3.40.50.720">
    <property type="entry name" value="NAD(P)-binding Rossmann-like Domain"/>
    <property type="match status" value="1"/>
</dbReference>
<dbReference type="OrthoDB" id="9793325at2"/>
<organism evidence="3 4">
    <name type="scientific">Sphingomonas paeninsulae</name>
    <dbReference type="NCBI Taxonomy" id="2319844"/>
    <lineage>
        <taxon>Bacteria</taxon>
        <taxon>Pseudomonadati</taxon>
        <taxon>Pseudomonadota</taxon>
        <taxon>Alphaproteobacteria</taxon>
        <taxon>Sphingomonadales</taxon>
        <taxon>Sphingomonadaceae</taxon>
        <taxon>Sphingomonas</taxon>
    </lineage>
</organism>
<dbReference type="PRINTS" id="PR00080">
    <property type="entry name" value="SDRFAMILY"/>
</dbReference>
<geneLocation type="plasmid" evidence="3">
    <name>unnamed1</name>
</geneLocation>
<dbReference type="PROSITE" id="PS00061">
    <property type="entry name" value="ADH_SHORT"/>
    <property type="match status" value="1"/>
</dbReference>
<keyword evidence="4" id="KW-1185">Reference proteome</keyword>
<dbReference type="PANTHER" id="PTHR42879:SF2">
    <property type="entry name" value="3-OXOACYL-[ACYL-CARRIER-PROTEIN] REDUCTASE FABG"/>
    <property type="match status" value="1"/>
</dbReference>
<sequence length="259" mass="27546">MVFCEASIQYADYRENSGCHGGGMGIGRASALRLARDGAHVAVIDRDADAIVEVVDAIGAAGGHAFAAIADLLDTKAITDVFARIEADLGPVDVLVNNVGQSARERAKPFWEGDPEIWDFTLGISLRSTMVCTRQVINGMRERRLGRIINMSSESAFYGHELTIDYSAAKAGVLGFTRALAGALAPCQITVNAICPGLVRTRVMDQLPADHIQNMAAAIPMGYIGEPDDIAAAVSFFASEGSRFITGQSLLVNGGKWMI</sequence>
<name>A0A494THH3_SPHPE</name>
<keyword evidence="3" id="KW-0614">Plasmid</keyword>
<dbReference type="Proteomes" id="UP000276254">
    <property type="component" value="Plasmid unnamed1"/>
</dbReference>
<dbReference type="InterPro" id="IPR050259">
    <property type="entry name" value="SDR"/>
</dbReference>
<dbReference type="RefSeq" id="WP_121150895.1">
    <property type="nucleotide sequence ID" value="NZ_CP032828.1"/>
</dbReference>
<keyword evidence="2" id="KW-0560">Oxidoreductase</keyword>
<dbReference type="GO" id="GO:0032787">
    <property type="term" value="P:monocarboxylic acid metabolic process"/>
    <property type="evidence" value="ECO:0007669"/>
    <property type="project" value="UniProtKB-ARBA"/>
</dbReference>
<evidence type="ECO:0000313" key="3">
    <source>
        <dbReference type="EMBL" id="AYJ84878.1"/>
    </source>
</evidence>
<dbReference type="PANTHER" id="PTHR42879">
    <property type="entry name" value="3-OXOACYL-(ACYL-CARRIER-PROTEIN) REDUCTASE"/>
    <property type="match status" value="1"/>
</dbReference>
<evidence type="ECO:0000313" key="4">
    <source>
        <dbReference type="Proteomes" id="UP000276254"/>
    </source>
</evidence>
<evidence type="ECO:0000256" key="2">
    <source>
        <dbReference type="ARBA" id="ARBA00023002"/>
    </source>
</evidence>
<accession>A0A494THH3</accession>
<evidence type="ECO:0000256" key="1">
    <source>
        <dbReference type="ARBA" id="ARBA00006484"/>
    </source>
</evidence>
<comment type="similarity">
    <text evidence="1">Belongs to the short-chain dehydrogenases/reductases (SDR) family.</text>
</comment>